<dbReference type="GO" id="GO:0046872">
    <property type="term" value="F:metal ion binding"/>
    <property type="evidence" value="ECO:0007669"/>
    <property type="project" value="UniProtKB-KW"/>
</dbReference>
<evidence type="ECO:0000256" key="3">
    <source>
        <dbReference type="RuleBase" id="RU004466"/>
    </source>
</evidence>
<evidence type="ECO:0000256" key="2">
    <source>
        <dbReference type="ARBA" id="ARBA00022842"/>
    </source>
</evidence>
<evidence type="ECO:0000313" key="4">
    <source>
        <dbReference type="EMBL" id="KAK4475648.1"/>
    </source>
</evidence>
<evidence type="ECO:0000313" key="5">
    <source>
        <dbReference type="Proteomes" id="UP001292079"/>
    </source>
</evidence>
<keyword evidence="5" id="KW-1185">Reference proteome</keyword>
<dbReference type="SFLD" id="SFLDS00005">
    <property type="entry name" value="Isoprenoid_Synthase_Type_I"/>
    <property type="match status" value="1"/>
</dbReference>
<keyword evidence="3" id="KW-0808">Transferase</keyword>
<protein>
    <recommendedName>
        <fullName evidence="6">Geranylgeranyl pyrophosphate synthase</fullName>
    </recommendedName>
</protein>
<dbReference type="PROSITE" id="PS00723">
    <property type="entry name" value="POLYPRENYL_SYNTHASE_1"/>
    <property type="match status" value="1"/>
</dbReference>
<dbReference type="PANTHER" id="PTHR12001">
    <property type="entry name" value="GERANYLGERANYL PYROPHOSPHATE SYNTHASE"/>
    <property type="match status" value="1"/>
</dbReference>
<dbReference type="GO" id="GO:0008299">
    <property type="term" value="P:isoprenoid biosynthetic process"/>
    <property type="evidence" value="ECO:0007669"/>
    <property type="project" value="InterPro"/>
</dbReference>
<reference evidence="4" key="1">
    <citation type="submission" date="2022-04" db="EMBL/GenBank/DDBJ databases">
        <authorList>
            <person name="Xu L."/>
            <person name="Lv Z."/>
        </authorList>
    </citation>
    <scope>NUCLEOTIDE SEQUENCE</scope>
    <source>
        <strain evidence="4">LV_2022a</strain>
    </source>
</reference>
<evidence type="ECO:0000256" key="1">
    <source>
        <dbReference type="ARBA" id="ARBA00022723"/>
    </source>
</evidence>
<comment type="similarity">
    <text evidence="3">Belongs to the FPP/GGPP synthase family.</text>
</comment>
<comment type="caution">
    <text evidence="4">The sequence shown here is derived from an EMBL/GenBank/DDBJ whole genome shotgun (WGS) entry which is preliminary data.</text>
</comment>
<name>A0AAE1ZL34_SCHME</name>
<keyword evidence="1" id="KW-0479">Metal-binding</keyword>
<dbReference type="InterPro" id="IPR033749">
    <property type="entry name" value="Polyprenyl_synt_CS"/>
</dbReference>
<sequence length="338" mass="38487">MEGRRNMDEFVKSAEKVVMEPYNYTCSTNGKGIRSSLMAAFNYWLKVPESILDVISSVIQMLHNASLIIDDIEDGSYLRRGKPAAHCVFGDASSINSANYVYFLALEKLSVLKRPESVTIFTEQMLELHRGQGMDIYWRSSFNCPSESEYEAMVLCKTGGLFGLGVRLMQLFSKNQTDYKPLLDTFGLFFQIRDDYANLVDLSYHKKKMFAEDLTEGKFSYPIVRAINDFPDDSQVMNILSQHTTNSSLKLHCVQHMLELGAFEKTVLKLAKLEERCNQLIVEFGNNPLLSEVVHKLCDLHRTSDGNLRFITLHDLNHPSEYNEIPITNGHVNLPSKC</sequence>
<dbReference type="Pfam" id="PF00348">
    <property type="entry name" value="polyprenyl_synt"/>
    <property type="match status" value="1"/>
</dbReference>
<dbReference type="SUPFAM" id="SSF48576">
    <property type="entry name" value="Terpenoid synthases"/>
    <property type="match status" value="1"/>
</dbReference>
<reference evidence="4" key="2">
    <citation type="journal article" date="2023" name="Infect Dis Poverty">
        <title>Chromosome-scale genome of the human blood fluke Schistosoma mekongi and its implications for public health.</title>
        <authorList>
            <person name="Zhou M."/>
            <person name="Xu L."/>
            <person name="Xu D."/>
            <person name="Chen W."/>
            <person name="Khan J."/>
            <person name="Hu Y."/>
            <person name="Huang H."/>
            <person name="Wei H."/>
            <person name="Zhang Y."/>
            <person name="Chusongsang P."/>
            <person name="Tanasarnprasert K."/>
            <person name="Hu X."/>
            <person name="Limpanont Y."/>
            <person name="Lv Z."/>
        </authorList>
    </citation>
    <scope>NUCLEOTIDE SEQUENCE</scope>
    <source>
        <strain evidence="4">LV_2022a</strain>
    </source>
</reference>
<dbReference type="InterPro" id="IPR008949">
    <property type="entry name" value="Isoprenoid_synthase_dom_sf"/>
</dbReference>
<dbReference type="GO" id="GO:0004659">
    <property type="term" value="F:prenyltransferase activity"/>
    <property type="evidence" value="ECO:0007669"/>
    <property type="project" value="InterPro"/>
</dbReference>
<organism evidence="4 5">
    <name type="scientific">Schistosoma mekongi</name>
    <name type="common">Parasitic worm</name>
    <dbReference type="NCBI Taxonomy" id="38744"/>
    <lineage>
        <taxon>Eukaryota</taxon>
        <taxon>Metazoa</taxon>
        <taxon>Spiralia</taxon>
        <taxon>Lophotrochozoa</taxon>
        <taxon>Platyhelminthes</taxon>
        <taxon>Trematoda</taxon>
        <taxon>Digenea</taxon>
        <taxon>Strigeidida</taxon>
        <taxon>Schistosomatoidea</taxon>
        <taxon>Schistosomatidae</taxon>
        <taxon>Schistosoma</taxon>
    </lineage>
</organism>
<dbReference type="InterPro" id="IPR000092">
    <property type="entry name" value="Polyprenyl_synt"/>
</dbReference>
<dbReference type="EMBL" id="JALJAT010000001">
    <property type="protein sequence ID" value="KAK4475648.1"/>
    <property type="molecule type" value="Genomic_DNA"/>
</dbReference>
<dbReference type="PANTHER" id="PTHR12001:SF44">
    <property type="entry name" value="GERANYLGERANYL PYROPHOSPHATE SYNTHASE"/>
    <property type="match status" value="1"/>
</dbReference>
<dbReference type="CDD" id="cd00685">
    <property type="entry name" value="Trans_IPPS_HT"/>
    <property type="match status" value="1"/>
</dbReference>
<evidence type="ECO:0008006" key="6">
    <source>
        <dbReference type="Google" id="ProtNLM"/>
    </source>
</evidence>
<accession>A0AAE1ZL34</accession>
<dbReference type="Gene3D" id="1.10.600.10">
    <property type="entry name" value="Farnesyl Diphosphate Synthase"/>
    <property type="match status" value="1"/>
</dbReference>
<dbReference type="PROSITE" id="PS00444">
    <property type="entry name" value="POLYPRENYL_SYNTHASE_2"/>
    <property type="match status" value="1"/>
</dbReference>
<dbReference type="Proteomes" id="UP001292079">
    <property type="component" value="Unassembled WGS sequence"/>
</dbReference>
<dbReference type="AlphaFoldDB" id="A0AAE1ZL34"/>
<proteinExistence type="inferred from homology"/>
<gene>
    <name evidence="4" type="ORF">MN116_000918</name>
</gene>
<keyword evidence="2" id="KW-0460">Magnesium</keyword>